<protein>
    <submittedName>
        <fullName evidence="1">Uncharacterized protein</fullName>
    </submittedName>
</protein>
<dbReference type="EMBL" id="JDRY01000040">
    <property type="protein sequence ID" value="KGM99012.1"/>
    <property type="molecule type" value="Genomic_DNA"/>
</dbReference>
<dbReference type="AlphaFoldDB" id="A0A0A0IDI1"/>
<dbReference type="RefSeq" id="WP_003381805.1">
    <property type="nucleotide sequence ID" value="NZ_JDRY01000040.1"/>
</dbReference>
<gene>
    <name evidence="1" type="ORF">Z955_09340</name>
</gene>
<organism evidence="1 2">
    <name type="scientific">Clostridium botulinum C/D str. DC5</name>
    <dbReference type="NCBI Taxonomy" id="1443128"/>
    <lineage>
        <taxon>Bacteria</taxon>
        <taxon>Bacillati</taxon>
        <taxon>Bacillota</taxon>
        <taxon>Clostridia</taxon>
        <taxon>Eubacteriales</taxon>
        <taxon>Clostridiaceae</taxon>
        <taxon>Clostridium</taxon>
    </lineage>
</organism>
<evidence type="ECO:0000313" key="2">
    <source>
        <dbReference type="Proteomes" id="UP000030014"/>
    </source>
</evidence>
<sequence>MEEITREPNPIKKVVFKKNTFEELGVVVNLTKGKAYDLLSVKIPAQYEVKPSMNNVVLYLIEDDNGERKYFSKNFFER</sequence>
<evidence type="ECO:0000313" key="1">
    <source>
        <dbReference type="EMBL" id="KGM99012.1"/>
    </source>
</evidence>
<accession>A0A0A0IDI1</accession>
<reference evidence="1 2" key="1">
    <citation type="submission" date="2014-01" db="EMBL/GenBank/DDBJ databases">
        <title>Plasmidome dynamics in the species complex Clostridium novyi sensu lato converts strains of independent lineages into distinctly different pathogens.</title>
        <authorList>
            <person name="Skarin H."/>
            <person name="Segerman B."/>
        </authorList>
    </citation>
    <scope>NUCLEOTIDE SEQUENCE [LARGE SCALE GENOMIC DNA]</scope>
    <source>
        <strain evidence="1 2">DC5</strain>
    </source>
</reference>
<comment type="caution">
    <text evidence="1">The sequence shown here is derived from an EMBL/GenBank/DDBJ whole genome shotgun (WGS) entry which is preliminary data.</text>
</comment>
<dbReference type="Proteomes" id="UP000030014">
    <property type="component" value="Unassembled WGS sequence"/>
</dbReference>
<proteinExistence type="predicted"/>
<name>A0A0A0IDI1_CLOBO</name>